<comment type="catalytic activity">
    <reaction evidence="1">
        <text>Thiol-dependent hydrolysis of ester, thioester, amide, peptide and isopeptide bonds formed by the C-terminal Gly of ubiquitin (a 76-residue protein attached to proteins as an intracellular targeting signal).</text>
        <dbReference type="EC" id="3.4.19.12"/>
    </reaction>
</comment>
<evidence type="ECO:0000256" key="11">
    <source>
        <dbReference type="PROSITE-ProRule" id="PRU00134"/>
    </source>
</evidence>
<dbReference type="PROSITE" id="PS00972">
    <property type="entry name" value="USP_1"/>
    <property type="match status" value="1"/>
</dbReference>
<feature type="region of interest" description="Disordered" evidence="12">
    <location>
        <begin position="312"/>
        <end position="423"/>
    </location>
</feature>
<keyword evidence="6 11" id="KW-0863">Zinc-finger</keyword>
<accession>A0A811R550</accession>
<feature type="domain" description="MYND-type" evidence="15">
    <location>
        <begin position="125"/>
        <end position="162"/>
    </location>
</feature>
<dbReference type="PROSITE" id="PS50235">
    <property type="entry name" value="USP_3"/>
    <property type="match status" value="1"/>
</dbReference>
<keyword evidence="9" id="KW-0788">Thiol protease</keyword>
<evidence type="ECO:0000313" key="17">
    <source>
        <dbReference type="Proteomes" id="UP000604825"/>
    </source>
</evidence>
<dbReference type="InterPro" id="IPR038765">
    <property type="entry name" value="Papain-like_cys_pep_sf"/>
</dbReference>
<dbReference type="PANTHER" id="PTHR24006">
    <property type="entry name" value="UBIQUITIN CARBOXYL-TERMINAL HYDROLASE"/>
    <property type="match status" value="1"/>
</dbReference>
<dbReference type="Gene3D" id="3.90.70.10">
    <property type="entry name" value="Cysteine proteinases"/>
    <property type="match status" value="1"/>
</dbReference>
<feature type="domain" description="USP" evidence="14">
    <location>
        <begin position="470"/>
        <end position="776"/>
    </location>
</feature>
<evidence type="ECO:0000256" key="5">
    <source>
        <dbReference type="ARBA" id="ARBA00022723"/>
    </source>
</evidence>
<dbReference type="OrthoDB" id="420187at2759"/>
<evidence type="ECO:0000259" key="15">
    <source>
        <dbReference type="PROSITE" id="PS50865"/>
    </source>
</evidence>
<keyword evidence="13" id="KW-0472">Membrane</keyword>
<dbReference type="GO" id="GO:0008270">
    <property type="term" value="F:zinc ion binding"/>
    <property type="evidence" value="ECO:0007669"/>
    <property type="project" value="UniProtKB-KW"/>
</dbReference>
<dbReference type="EC" id="3.4.19.12" evidence="3"/>
<organism evidence="16 17">
    <name type="scientific">Miscanthus lutarioriparius</name>
    <dbReference type="NCBI Taxonomy" id="422564"/>
    <lineage>
        <taxon>Eukaryota</taxon>
        <taxon>Viridiplantae</taxon>
        <taxon>Streptophyta</taxon>
        <taxon>Embryophyta</taxon>
        <taxon>Tracheophyta</taxon>
        <taxon>Spermatophyta</taxon>
        <taxon>Magnoliopsida</taxon>
        <taxon>Liliopsida</taxon>
        <taxon>Poales</taxon>
        <taxon>Poaceae</taxon>
        <taxon>PACMAD clade</taxon>
        <taxon>Panicoideae</taxon>
        <taxon>Andropogonodae</taxon>
        <taxon>Andropogoneae</taxon>
        <taxon>Saccharinae</taxon>
        <taxon>Miscanthus</taxon>
    </lineage>
</organism>
<dbReference type="AlphaFoldDB" id="A0A811R550"/>
<evidence type="ECO:0000256" key="4">
    <source>
        <dbReference type="ARBA" id="ARBA00022670"/>
    </source>
</evidence>
<keyword evidence="7" id="KW-0833">Ubl conjugation pathway</keyword>
<dbReference type="Gene3D" id="6.10.140.2220">
    <property type="match status" value="1"/>
</dbReference>
<evidence type="ECO:0000256" key="10">
    <source>
        <dbReference type="ARBA" id="ARBA00022833"/>
    </source>
</evidence>
<feature type="transmembrane region" description="Helical" evidence="13">
    <location>
        <begin position="12"/>
        <end position="30"/>
    </location>
</feature>
<sequence>MEEEAEPSSAAALALALVALVVVPAVALLVRARWRRAEARREEVRRLARLAAEEAELAERESVLAYYSELFPGVVHAAEVPVAPEWGPPPVPVAAVPGPAAQEDFDAQQQPQPQPHPPVGAKGVCAVCFKPTTFRCKQCKAVKYCSFKCQIAHWRQGHKDECHPPSVNTRPDDEGKAEQGRAAEENVSVGVKQVAEMNKPVVGSGTSDANHNLKSSNGKSKHMPSEAVCTSAEVPGGHQSNSTVEISQNVPVSVDNSKMGSSIKHANFVEDGSSTVDLNGASPCKSQACPPNINGHKSFVSEEFCNHSKEHQRAKDASVVEDCSQTNNNREVEDSSIPQAAASVVLEPKSSRTPIHVELERSKTKPVGNDSIQSTKPVPSALTVDTATSVRGSSSITPNPSKVADNLPDRSFKKPSDRSGSTANNLATSLKKMVRQQTAPKVVMHYPSESTLFPYELFVKLYGKVELHLFGLHNVGNSCYANVVLQCLMFTRPLTTYLLEGLHSKNCSQKGWCFMCEFEKLILEGKRRKTALSPTGILSHLHDIGSSLGPGKQEDAHEFLRYAIDAMQSVCMKEARKGGVLWSAEETTFVQLIFGGYLRSKIKCSRCHVSSEQCEPMLDLTVEIDGDISSLDEALVRFTSTEVLDGENKYHCCRCKSYERAKKKLTIEEAPNILTIALKRYQSGKFGKISKAIRFPETLNMLRYMNPDTDDISPIYSLYAVVVHHDVMNAAFSGHYVCYVKDTQGKWFKADDSQVKPVSLDNVMSKCAYMLLYARCSPRAPNSVRQAMGDPTHPKKAKQKVVLGGTTWRGGSLNRHQTGQPHRDHTADDLTHAFDEYRDAPYSPSDSPSPSESSSLFSNSDAGSHSTVSTDSSESTRNSTSTEEYECVFGAADQMYPGGPMGGAPVESDYQSDYPTYSRSRSSLNTSSSGREAYSADSSAEHKLHCGSGGHWVEGDESPSLLYTDRSNQQLSSKLTYQYRQLDRSGHDPGETRGGVLLRRPSRDRTAQTFY</sequence>
<feature type="compositionally biased region" description="Basic and acidic residues" evidence="12">
    <location>
        <begin position="1001"/>
        <end position="1011"/>
    </location>
</feature>
<feature type="compositionally biased region" description="Basic and acidic residues" evidence="12">
    <location>
        <begin position="407"/>
        <end position="417"/>
    </location>
</feature>
<feature type="compositionally biased region" description="Low complexity" evidence="12">
    <location>
        <begin position="918"/>
        <end position="931"/>
    </location>
</feature>
<dbReference type="InterPro" id="IPR018200">
    <property type="entry name" value="USP_CS"/>
</dbReference>
<feature type="compositionally biased region" description="Polar residues" evidence="12">
    <location>
        <begin position="204"/>
        <end position="218"/>
    </location>
</feature>
<dbReference type="PANTHER" id="PTHR24006:SF874">
    <property type="entry name" value="UBIQUITIN CARBOXYL-TERMINAL HYDROLASE 16"/>
    <property type="match status" value="1"/>
</dbReference>
<feature type="region of interest" description="Disordered" evidence="12">
    <location>
        <begin position="158"/>
        <end position="186"/>
    </location>
</feature>
<feature type="region of interest" description="Disordered" evidence="12">
    <location>
        <begin position="807"/>
        <end position="884"/>
    </location>
</feature>
<keyword evidence="17" id="KW-1185">Reference proteome</keyword>
<dbReference type="Pfam" id="PF01753">
    <property type="entry name" value="zf-MYND"/>
    <property type="match status" value="1"/>
</dbReference>
<feature type="region of interest" description="Disordered" evidence="12">
    <location>
        <begin position="201"/>
        <end position="226"/>
    </location>
</feature>
<dbReference type="FunFam" id="6.10.140.2220:FF:000006">
    <property type="entry name" value="Ubiquitin carboxyl-terminal hydrolase 15"/>
    <property type="match status" value="1"/>
</dbReference>
<keyword evidence="10" id="KW-0862">Zinc</keyword>
<comment type="caution">
    <text evidence="16">The sequence shown here is derived from an EMBL/GenBank/DDBJ whole genome shotgun (WGS) entry which is preliminary data.</text>
</comment>
<feature type="compositionally biased region" description="Basic and acidic residues" evidence="12">
    <location>
        <begin position="821"/>
        <end position="839"/>
    </location>
</feature>
<gene>
    <name evidence="16" type="ORF">NCGR_LOCUS48457</name>
</gene>
<evidence type="ECO:0000256" key="3">
    <source>
        <dbReference type="ARBA" id="ARBA00012759"/>
    </source>
</evidence>
<evidence type="ECO:0000256" key="2">
    <source>
        <dbReference type="ARBA" id="ARBA00009085"/>
    </source>
</evidence>
<dbReference type="EMBL" id="CAJGYO010000013">
    <property type="protein sequence ID" value="CAD6265152.1"/>
    <property type="molecule type" value="Genomic_DNA"/>
</dbReference>
<evidence type="ECO:0000256" key="12">
    <source>
        <dbReference type="SAM" id="MobiDB-lite"/>
    </source>
</evidence>
<protein>
    <recommendedName>
        <fullName evidence="3">ubiquitinyl hydrolase 1</fullName>
        <ecNumber evidence="3">3.4.19.12</ecNumber>
    </recommendedName>
</protein>
<dbReference type="GO" id="GO:0016579">
    <property type="term" value="P:protein deubiquitination"/>
    <property type="evidence" value="ECO:0007669"/>
    <property type="project" value="InterPro"/>
</dbReference>
<dbReference type="FunFam" id="3.90.70.10:FF:000026">
    <property type="entry name" value="Ubiquitin carboxyl-terminal hydrolase 15"/>
    <property type="match status" value="1"/>
</dbReference>
<dbReference type="InterPro" id="IPR002893">
    <property type="entry name" value="Znf_MYND"/>
</dbReference>
<keyword evidence="5" id="KW-0479">Metal-binding</keyword>
<reference evidence="16" key="1">
    <citation type="submission" date="2020-10" db="EMBL/GenBank/DDBJ databases">
        <authorList>
            <person name="Han B."/>
            <person name="Lu T."/>
            <person name="Zhao Q."/>
            <person name="Huang X."/>
            <person name="Zhao Y."/>
        </authorList>
    </citation>
    <scope>NUCLEOTIDE SEQUENCE</scope>
</reference>
<dbReference type="GO" id="GO:0006508">
    <property type="term" value="P:proteolysis"/>
    <property type="evidence" value="ECO:0007669"/>
    <property type="project" value="UniProtKB-KW"/>
</dbReference>
<dbReference type="SUPFAM" id="SSF144232">
    <property type="entry name" value="HIT/MYND zinc finger-like"/>
    <property type="match status" value="1"/>
</dbReference>
<comment type="similarity">
    <text evidence="2">Belongs to the peptidase C19 family.</text>
</comment>
<dbReference type="GO" id="GO:0004843">
    <property type="term" value="F:cysteine-type deubiquitinase activity"/>
    <property type="evidence" value="ECO:0007669"/>
    <property type="project" value="UniProtKB-EC"/>
</dbReference>
<evidence type="ECO:0000256" key="7">
    <source>
        <dbReference type="ARBA" id="ARBA00022786"/>
    </source>
</evidence>
<feature type="compositionally biased region" description="Polar residues" evidence="12">
    <location>
        <begin position="370"/>
        <end position="400"/>
    </location>
</feature>
<keyword evidence="4" id="KW-0645">Protease</keyword>
<dbReference type="GO" id="GO:0005829">
    <property type="term" value="C:cytosol"/>
    <property type="evidence" value="ECO:0007669"/>
    <property type="project" value="TreeGrafter"/>
</dbReference>
<dbReference type="InterPro" id="IPR050164">
    <property type="entry name" value="Peptidase_C19"/>
</dbReference>
<feature type="compositionally biased region" description="Basic and acidic residues" evidence="12">
    <location>
        <begin position="170"/>
        <end position="184"/>
    </location>
</feature>
<name>A0A811R550_9POAL</name>
<evidence type="ECO:0000256" key="1">
    <source>
        <dbReference type="ARBA" id="ARBA00000707"/>
    </source>
</evidence>
<dbReference type="InterPro" id="IPR028889">
    <property type="entry name" value="USP"/>
</dbReference>
<dbReference type="Pfam" id="PF00443">
    <property type="entry name" value="UCH"/>
    <property type="match status" value="1"/>
</dbReference>
<dbReference type="InterPro" id="IPR001394">
    <property type="entry name" value="Peptidase_C19_UCH"/>
</dbReference>
<dbReference type="PROSITE" id="PS50865">
    <property type="entry name" value="ZF_MYND_2"/>
    <property type="match status" value="1"/>
</dbReference>
<evidence type="ECO:0000256" key="8">
    <source>
        <dbReference type="ARBA" id="ARBA00022801"/>
    </source>
</evidence>
<evidence type="ECO:0000259" key="14">
    <source>
        <dbReference type="PROSITE" id="PS50235"/>
    </source>
</evidence>
<feature type="compositionally biased region" description="Basic and acidic residues" evidence="12">
    <location>
        <begin position="981"/>
        <end position="991"/>
    </location>
</feature>
<feature type="region of interest" description="Disordered" evidence="12">
    <location>
        <begin position="896"/>
        <end position="960"/>
    </location>
</feature>
<evidence type="ECO:0000256" key="9">
    <source>
        <dbReference type="ARBA" id="ARBA00022807"/>
    </source>
</evidence>
<feature type="compositionally biased region" description="Low complexity" evidence="12">
    <location>
        <begin position="841"/>
        <end position="882"/>
    </location>
</feature>
<keyword evidence="13" id="KW-0812">Transmembrane</keyword>
<dbReference type="GO" id="GO:0005634">
    <property type="term" value="C:nucleus"/>
    <property type="evidence" value="ECO:0007669"/>
    <property type="project" value="TreeGrafter"/>
</dbReference>
<proteinExistence type="inferred from homology"/>
<evidence type="ECO:0000313" key="16">
    <source>
        <dbReference type="EMBL" id="CAD6265152.1"/>
    </source>
</evidence>
<dbReference type="PROSITE" id="PS01360">
    <property type="entry name" value="ZF_MYND_1"/>
    <property type="match status" value="1"/>
</dbReference>
<keyword evidence="13" id="KW-1133">Transmembrane helix</keyword>
<keyword evidence="8" id="KW-0378">Hydrolase</keyword>
<evidence type="ECO:0000256" key="13">
    <source>
        <dbReference type="SAM" id="Phobius"/>
    </source>
</evidence>
<dbReference type="SUPFAM" id="SSF54001">
    <property type="entry name" value="Cysteine proteinases"/>
    <property type="match status" value="1"/>
</dbReference>
<evidence type="ECO:0000256" key="6">
    <source>
        <dbReference type="ARBA" id="ARBA00022771"/>
    </source>
</evidence>
<dbReference type="Proteomes" id="UP000604825">
    <property type="component" value="Unassembled WGS sequence"/>
</dbReference>
<feature type="region of interest" description="Disordered" evidence="12">
    <location>
        <begin position="981"/>
        <end position="1011"/>
    </location>
</feature>